<dbReference type="InterPro" id="IPR050491">
    <property type="entry name" value="AmpC-like"/>
</dbReference>
<evidence type="ECO:0000259" key="3">
    <source>
        <dbReference type="Pfam" id="PF18962"/>
    </source>
</evidence>
<dbReference type="InterPro" id="IPR001466">
    <property type="entry name" value="Beta-lactam-related"/>
</dbReference>
<dbReference type="Proteomes" id="UP000267223">
    <property type="component" value="Unassembled WGS sequence"/>
</dbReference>
<dbReference type="InterPro" id="IPR012338">
    <property type="entry name" value="Beta-lactam/transpept-like"/>
</dbReference>
<protein>
    <submittedName>
        <fullName evidence="4">T9SS C-terminal target domain-containing protein</fullName>
    </submittedName>
</protein>
<keyword evidence="1" id="KW-0732">Signal</keyword>
<feature type="signal peptide" evidence="1">
    <location>
        <begin position="1"/>
        <end position="21"/>
    </location>
</feature>
<accession>A0A3M9NRL6</accession>
<dbReference type="SUPFAM" id="SSF56601">
    <property type="entry name" value="beta-lactamase/transpeptidase-like"/>
    <property type="match status" value="1"/>
</dbReference>
<dbReference type="PANTHER" id="PTHR46825">
    <property type="entry name" value="D-ALANYL-D-ALANINE-CARBOXYPEPTIDASE/ENDOPEPTIDASE AMPH"/>
    <property type="match status" value="1"/>
</dbReference>
<evidence type="ECO:0000256" key="1">
    <source>
        <dbReference type="SAM" id="SignalP"/>
    </source>
</evidence>
<feature type="domain" description="Beta-lactamase-related" evidence="2">
    <location>
        <begin position="82"/>
        <end position="398"/>
    </location>
</feature>
<gene>
    <name evidence="4" type="ORF">EFY79_02060</name>
</gene>
<dbReference type="InterPro" id="IPR026444">
    <property type="entry name" value="Secre_tail"/>
</dbReference>
<dbReference type="Pfam" id="PF18962">
    <property type="entry name" value="Por_Secre_tail"/>
    <property type="match status" value="1"/>
</dbReference>
<keyword evidence="5" id="KW-1185">Reference proteome</keyword>
<feature type="chain" id="PRO_5017922060" evidence="1">
    <location>
        <begin position="22"/>
        <end position="565"/>
    </location>
</feature>
<name>A0A3M9NRL6_9BACT</name>
<dbReference type="EMBL" id="RJJR01000001">
    <property type="protein sequence ID" value="RNI40105.1"/>
    <property type="molecule type" value="Genomic_DNA"/>
</dbReference>
<dbReference type="OrthoDB" id="9793489at2"/>
<dbReference type="RefSeq" id="WP_123118995.1">
    <property type="nucleotide sequence ID" value="NZ_RJJR01000001.1"/>
</dbReference>
<organism evidence="4 5">
    <name type="scientific">Hanamia caeni</name>
    <dbReference type="NCBI Taxonomy" id="2294116"/>
    <lineage>
        <taxon>Bacteria</taxon>
        <taxon>Pseudomonadati</taxon>
        <taxon>Bacteroidota</taxon>
        <taxon>Chitinophagia</taxon>
        <taxon>Chitinophagales</taxon>
        <taxon>Chitinophagaceae</taxon>
        <taxon>Hanamia</taxon>
    </lineage>
</organism>
<dbReference type="Gene3D" id="2.60.40.4070">
    <property type="match status" value="1"/>
</dbReference>
<evidence type="ECO:0000259" key="2">
    <source>
        <dbReference type="Pfam" id="PF00144"/>
    </source>
</evidence>
<dbReference type="Gene3D" id="3.40.710.10">
    <property type="entry name" value="DD-peptidase/beta-lactamase superfamily"/>
    <property type="match status" value="1"/>
</dbReference>
<dbReference type="NCBIfam" id="TIGR04183">
    <property type="entry name" value="Por_Secre_tail"/>
    <property type="match status" value="1"/>
</dbReference>
<comment type="caution">
    <text evidence="4">The sequence shown here is derived from an EMBL/GenBank/DDBJ whole genome shotgun (WGS) entry which is preliminary data.</text>
</comment>
<feature type="domain" description="Secretion system C-terminal sorting" evidence="3">
    <location>
        <begin position="486"/>
        <end position="562"/>
    </location>
</feature>
<dbReference type="AlphaFoldDB" id="A0A3M9NRL6"/>
<reference evidence="4 5" key="1">
    <citation type="submission" date="2018-11" db="EMBL/GenBank/DDBJ databases">
        <title>Draft genome sequence of Ferruginibacter sp. BO-59.</title>
        <authorList>
            <person name="Im W.T."/>
        </authorList>
    </citation>
    <scope>NUCLEOTIDE SEQUENCE [LARGE SCALE GENOMIC DNA]</scope>
    <source>
        <strain evidence="4 5">BO-59</strain>
    </source>
</reference>
<sequence>MKSIKLVMMLMILLTSHASPAQTKEDYLRRFPQFKNGEGFSGSVQRRLQSVIDSFQNNPANPFIGGMSAEIKVDGLADWEGATGYAARNVEENNNVVAGGTPFTVNTLSRIYSITKTFTSPLVLELANGGAFKLDDLISKYIPVNAINPGLDSHVTIRQLLAHESGYSDFTDEINLQIAVAAQPTHVWTPYEMLSFVHQINPVGAVRKYSSTNYVLLGAIIETATGKKVEDFYRDRFFNPLGLKSMYFDVREPNPNNKILAAPHDNISAFNPVFLQTGQPTFPDAYTNISTFPYTAIASLGFTGGAIVSDVKDVAEWSSDLFSGKATGNKILNTMLQSIAPNPDEDGDRLGYGLFLSKKISGVYDFYGHDGNAPGYRSVMFYQPDKKLTLVILTNYHGADIYAIAKALYNAVPDFICENKKNEKVTICFHGKNLCMPRNAASRLIAQGGTLGACDEKHSVPFAEEEATLNPKSAFASKNTEFQGAFPNPFTNSVTFSFKTQESGTASIRLYDMNGKMVATVFNGYVQKGIVQQIHFDGSKLPAGTYISRLQTSSANWEQKLVKVH</sequence>
<evidence type="ECO:0000313" key="4">
    <source>
        <dbReference type="EMBL" id="RNI40105.1"/>
    </source>
</evidence>
<evidence type="ECO:0000313" key="5">
    <source>
        <dbReference type="Proteomes" id="UP000267223"/>
    </source>
</evidence>
<dbReference type="Pfam" id="PF00144">
    <property type="entry name" value="Beta-lactamase"/>
    <property type="match status" value="1"/>
</dbReference>
<proteinExistence type="predicted"/>
<dbReference type="PANTHER" id="PTHR46825:SF7">
    <property type="entry name" value="D-ALANYL-D-ALANINE CARBOXYPEPTIDASE"/>
    <property type="match status" value="1"/>
</dbReference>